<dbReference type="OMA" id="NYVGMIV"/>
<evidence type="ECO:0000256" key="1">
    <source>
        <dbReference type="ARBA" id="ARBA00004123"/>
    </source>
</evidence>
<dbReference type="InterPro" id="IPR032042">
    <property type="entry name" value="POT1PC"/>
</dbReference>
<evidence type="ECO:0000256" key="9">
    <source>
        <dbReference type="SAM" id="SignalP"/>
    </source>
</evidence>
<dbReference type="PANTHER" id="PTHR14513:SF0">
    <property type="entry name" value="PROTECTION OF TELOMERES PROTEIN 1"/>
    <property type="match status" value="1"/>
</dbReference>
<reference evidence="11" key="1">
    <citation type="submission" date="2016-04" db="EMBL/GenBank/DDBJ databases">
        <authorList>
            <person name="Evans L.H."/>
            <person name="Alamgir A."/>
            <person name="Owens N."/>
            <person name="Weber N.D."/>
            <person name="Virtaneva K."/>
            <person name="Barbian K."/>
            <person name="Babar A."/>
            <person name="Rosenke K."/>
        </authorList>
    </citation>
    <scope>NUCLEOTIDE SEQUENCE [LARGE SCALE GENOMIC DNA]</scope>
    <source>
        <strain evidence="11">CBS 101.48</strain>
    </source>
</reference>
<name>A0A163MW61_ABSGL</name>
<feature type="signal peptide" evidence="9">
    <location>
        <begin position="1"/>
        <end position="20"/>
    </location>
</feature>
<evidence type="ECO:0000256" key="5">
    <source>
        <dbReference type="ARBA" id="ARBA00022895"/>
    </source>
</evidence>
<keyword evidence="5" id="KW-0779">Telomere</keyword>
<dbReference type="GO" id="GO:0098505">
    <property type="term" value="F:G-rich strand telomeric DNA binding"/>
    <property type="evidence" value="ECO:0007669"/>
    <property type="project" value="TreeGrafter"/>
</dbReference>
<dbReference type="GO" id="GO:0032210">
    <property type="term" value="P:regulation of telomere maintenance via telomerase"/>
    <property type="evidence" value="ECO:0007669"/>
    <property type="project" value="TreeGrafter"/>
</dbReference>
<dbReference type="FunCoup" id="A0A163MW61">
    <property type="interactions" value="179"/>
</dbReference>
<dbReference type="GO" id="GO:0010521">
    <property type="term" value="F:telomerase inhibitor activity"/>
    <property type="evidence" value="ECO:0007669"/>
    <property type="project" value="TreeGrafter"/>
</dbReference>
<keyword evidence="4" id="KW-0158">Chromosome</keyword>
<organism evidence="11">
    <name type="scientific">Absidia glauca</name>
    <name type="common">Pin mould</name>
    <dbReference type="NCBI Taxonomy" id="4829"/>
    <lineage>
        <taxon>Eukaryota</taxon>
        <taxon>Fungi</taxon>
        <taxon>Fungi incertae sedis</taxon>
        <taxon>Mucoromycota</taxon>
        <taxon>Mucoromycotina</taxon>
        <taxon>Mucoromycetes</taxon>
        <taxon>Mucorales</taxon>
        <taxon>Cunninghamellaceae</taxon>
        <taxon>Absidia</taxon>
    </lineage>
</organism>
<dbReference type="InterPro" id="IPR028389">
    <property type="entry name" value="POT1"/>
</dbReference>
<dbReference type="SUPFAM" id="SSF50249">
    <property type="entry name" value="Nucleic acid-binding proteins"/>
    <property type="match status" value="1"/>
</dbReference>
<dbReference type="PANTHER" id="PTHR14513">
    <property type="entry name" value="PROTECTION OF TELOMERES 1"/>
    <property type="match status" value="1"/>
</dbReference>
<evidence type="ECO:0000313" key="11">
    <source>
        <dbReference type="EMBL" id="SAM09371.1"/>
    </source>
</evidence>
<dbReference type="Gene3D" id="2.40.50.140">
    <property type="entry name" value="Nucleic acid-binding proteins"/>
    <property type="match status" value="1"/>
</dbReference>
<keyword evidence="7" id="KW-0539">Nucleus</keyword>
<evidence type="ECO:0000256" key="6">
    <source>
        <dbReference type="ARBA" id="ARBA00023125"/>
    </source>
</evidence>
<feature type="domain" description="Protection of telomeres protein 1 ssDNA-binding" evidence="10">
    <location>
        <begin position="142"/>
        <end position="273"/>
    </location>
</feature>
<dbReference type="OrthoDB" id="2186770at2759"/>
<evidence type="ECO:0000256" key="8">
    <source>
        <dbReference type="SAM" id="MobiDB-lite"/>
    </source>
</evidence>
<keyword evidence="12" id="KW-1185">Reference proteome</keyword>
<dbReference type="InParanoid" id="A0A163MW61"/>
<comment type="similarity">
    <text evidence="3">Belongs to the telombin family.</text>
</comment>
<gene>
    <name evidence="11" type="primary">ABSGL_15047.1 scaffold 15162</name>
</gene>
<evidence type="ECO:0000256" key="3">
    <source>
        <dbReference type="ARBA" id="ARBA00008442"/>
    </source>
</evidence>
<dbReference type="AlphaFoldDB" id="A0A163MW61"/>
<dbReference type="InterPro" id="IPR012340">
    <property type="entry name" value="NA-bd_OB-fold"/>
</dbReference>
<evidence type="ECO:0000259" key="10">
    <source>
        <dbReference type="Pfam" id="PF16686"/>
    </source>
</evidence>
<dbReference type="STRING" id="4829.A0A163MW61"/>
<keyword evidence="9" id="KW-0732">Signal</keyword>
<keyword evidence="6" id="KW-0238">DNA-binding</keyword>
<proteinExistence type="inferred from homology"/>
<feature type="chain" id="PRO_5007844394" description="Protection of telomeres protein 1 ssDNA-binding domain-containing protein" evidence="9">
    <location>
        <begin position="21"/>
        <end position="452"/>
    </location>
</feature>
<protein>
    <recommendedName>
        <fullName evidence="10">Protection of telomeres protein 1 ssDNA-binding domain-containing protein</fullName>
    </recommendedName>
</protein>
<evidence type="ECO:0000256" key="4">
    <source>
        <dbReference type="ARBA" id="ARBA00022454"/>
    </source>
</evidence>
<evidence type="ECO:0000256" key="7">
    <source>
        <dbReference type="ARBA" id="ARBA00023242"/>
    </source>
</evidence>
<comment type="subcellular location">
    <subcellularLocation>
        <location evidence="2">Chromosome</location>
        <location evidence="2">Telomere</location>
    </subcellularLocation>
    <subcellularLocation>
        <location evidence="1">Nucleus</location>
    </subcellularLocation>
</comment>
<evidence type="ECO:0000256" key="2">
    <source>
        <dbReference type="ARBA" id="ARBA00004574"/>
    </source>
</evidence>
<dbReference type="GO" id="GO:0000783">
    <property type="term" value="C:nuclear telomere cap complex"/>
    <property type="evidence" value="ECO:0007669"/>
    <property type="project" value="TreeGrafter"/>
</dbReference>
<evidence type="ECO:0000313" key="12">
    <source>
        <dbReference type="Proteomes" id="UP000078561"/>
    </source>
</evidence>
<dbReference type="Proteomes" id="UP000078561">
    <property type="component" value="Unassembled WGS sequence"/>
</dbReference>
<dbReference type="EMBL" id="LT555008">
    <property type="protein sequence ID" value="SAM09371.1"/>
    <property type="molecule type" value="Genomic_DNA"/>
</dbReference>
<accession>A0A163MW61</accession>
<dbReference type="GO" id="GO:0016233">
    <property type="term" value="P:telomere capping"/>
    <property type="evidence" value="ECO:0007669"/>
    <property type="project" value="TreeGrafter"/>
</dbReference>
<dbReference type="Pfam" id="PF16686">
    <property type="entry name" value="POT1PC"/>
    <property type="match status" value="1"/>
</dbReference>
<feature type="region of interest" description="Disordered" evidence="8">
    <location>
        <begin position="271"/>
        <end position="290"/>
    </location>
</feature>
<sequence length="452" mass="51095">MISFSLTVLFYNCLLDHLTTITLREPCSDYVTLNINLFHTESKAPNQLKQNDIFICFGAVASHKFKNYHALKTAQWAVYDGRSLDKMCEGDTDFPTNDDKVTKVVGLYQAWIKEEPPKPATTDITATASRGGTSGRKIVPTYQLAPKTFIDYVGMVVHCEKDKRSGLEMTNLLLTDYSKNPKPIAGMAHQRQSVDVNLLIQCTLFDENSRDCPSLSHGDFVYVKNALCKLSNRGQFELAVRHDNYATQEKVWLLATNDPLLLDLKQRKQEFEQAPKRPMDTTTDTTPMSPIKKPRRVQIQTVMDEGNQNVAYSYVKDLFNGGFEEDHHLKAAIVEYRPKNIADISVKLCHACGVSSDVALTRCKHCDEVIDTIIYRCSLKFKDVKGDELFGTLYGTEDTDEAACKQVTDFMDALCPPDQEKPPMLNICVKSFVQESSLRFVLTKTKFRLLHG</sequence>